<dbReference type="EMBL" id="JBJNUY010000012">
    <property type="protein sequence ID" value="MFL9001865.1"/>
    <property type="molecule type" value="Genomic_DNA"/>
</dbReference>
<accession>A0ABW8W998</accession>
<dbReference type="RefSeq" id="WP_407800577.1">
    <property type="nucleotide sequence ID" value="NZ_JBJNUX010000005.1"/>
</dbReference>
<organism evidence="1 2">
    <name type="scientific">Pseudomonas azerbaijanorientalis</name>
    <dbReference type="NCBI Taxonomy" id="2842350"/>
    <lineage>
        <taxon>Bacteria</taxon>
        <taxon>Pseudomonadati</taxon>
        <taxon>Pseudomonadota</taxon>
        <taxon>Gammaproteobacteria</taxon>
        <taxon>Pseudomonadales</taxon>
        <taxon>Pseudomonadaceae</taxon>
        <taxon>Pseudomonas</taxon>
    </lineage>
</organism>
<reference evidence="1 2" key="1">
    <citation type="submission" date="2024-12" db="EMBL/GenBank/DDBJ databases">
        <title>Pseudomonas species isolated from Lotus nodules promote plant growth.</title>
        <authorList>
            <person name="Yu Y.-H."/>
            <person name="Kurtenbach J."/>
            <person name="Crosbie D."/>
            <person name="Brachmann A."/>
            <person name="Marin M."/>
        </authorList>
    </citation>
    <scope>NUCLEOTIDE SEQUENCE [LARGE SCALE GENOMIC DNA]</scope>
    <source>
        <strain evidence="1 2">PLb11B</strain>
    </source>
</reference>
<proteinExistence type="predicted"/>
<comment type="caution">
    <text evidence="1">The sequence shown here is derived from an EMBL/GenBank/DDBJ whole genome shotgun (WGS) entry which is preliminary data.</text>
</comment>
<gene>
    <name evidence="1" type="ORF">ACJ8NA_24890</name>
</gene>
<evidence type="ECO:0000313" key="1">
    <source>
        <dbReference type="EMBL" id="MFL9001865.1"/>
    </source>
</evidence>
<dbReference type="Proteomes" id="UP001628646">
    <property type="component" value="Unassembled WGS sequence"/>
</dbReference>
<keyword evidence="2" id="KW-1185">Reference proteome</keyword>
<name>A0ABW8W998_9PSED</name>
<evidence type="ECO:0000313" key="2">
    <source>
        <dbReference type="Proteomes" id="UP001628646"/>
    </source>
</evidence>
<protein>
    <submittedName>
        <fullName evidence="1">Uncharacterized protein</fullName>
    </submittedName>
</protein>
<sequence length="18" mass="1921">MGKSSWKIAQTLARSEAG</sequence>